<dbReference type="InterPro" id="IPR052340">
    <property type="entry name" value="RNase_Y/CdgJ"/>
</dbReference>
<gene>
    <name evidence="2" type="ORF">ACFOEN_01650</name>
</gene>
<dbReference type="RefSeq" id="WP_377300616.1">
    <property type="nucleotide sequence ID" value="NZ_CP180191.1"/>
</dbReference>
<name>A0ABV7H193_9BURK</name>
<dbReference type="InterPro" id="IPR013976">
    <property type="entry name" value="HDOD"/>
</dbReference>
<dbReference type="Proteomes" id="UP001595556">
    <property type="component" value="Unassembled WGS sequence"/>
</dbReference>
<dbReference type="Gene3D" id="1.10.3210.10">
    <property type="entry name" value="Hypothetical protein af1432"/>
    <property type="match status" value="1"/>
</dbReference>
<evidence type="ECO:0000313" key="2">
    <source>
        <dbReference type="EMBL" id="MFC3146341.1"/>
    </source>
</evidence>
<protein>
    <submittedName>
        <fullName evidence="2">HDOD domain-containing protein</fullName>
    </submittedName>
</protein>
<comment type="caution">
    <text evidence="2">The sequence shown here is derived from an EMBL/GenBank/DDBJ whole genome shotgun (WGS) entry which is preliminary data.</text>
</comment>
<dbReference type="PANTHER" id="PTHR33525:SF6">
    <property type="entry name" value="HDOD DOMAIN-CONTAINING PROTEIN"/>
    <property type="match status" value="1"/>
</dbReference>
<dbReference type="Pfam" id="PF08668">
    <property type="entry name" value="HDOD"/>
    <property type="match status" value="1"/>
</dbReference>
<evidence type="ECO:0000259" key="1">
    <source>
        <dbReference type="PROSITE" id="PS51833"/>
    </source>
</evidence>
<feature type="domain" description="HDOD" evidence="1">
    <location>
        <begin position="33"/>
        <end position="224"/>
    </location>
</feature>
<reference evidence="3" key="1">
    <citation type="journal article" date="2019" name="Int. J. Syst. Evol. Microbiol.">
        <title>The Global Catalogue of Microorganisms (GCM) 10K type strain sequencing project: providing services to taxonomists for standard genome sequencing and annotation.</title>
        <authorList>
            <consortium name="The Broad Institute Genomics Platform"/>
            <consortium name="The Broad Institute Genome Sequencing Center for Infectious Disease"/>
            <person name="Wu L."/>
            <person name="Ma J."/>
        </authorList>
    </citation>
    <scope>NUCLEOTIDE SEQUENCE [LARGE SCALE GENOMIC DNA]</scope>
    <source>
        <strain evidence="3">KCTC 52168</strain>
    </source>
</reference>
<dbReference type="EMBL" id="JBHRTI010000003">
    <property type="protein sequence ID" value="MFC3146341.1"/>
    <property type="molecule type" value="Genomic_DNA"/>
</dbReference>
<evidence type="ECO:0000313" key="3">
    <source>
        <dbReference type="Proteomes" id="UP001595556"/>
    </source>
</evidence>
<dbReference type="PROSITE" id="PS51833">
    <property type="entry name" value="HDOD"/>
    <property type="match status" value="1"/>
</dbReference>
<proteinExistence type="predicted"/>
<sequence>MNAPVAPDEVARVTALADRQLAILQILARLPQLPTMPEVARHLVSSLNDTDADLTPILRDVGRDMVLTAKLLRLANSPRFGLARSVASVNDAATVIGTEALRTLALSACIAGSFPKIPGFGREAFWRTSLATGGYARWLAKPAAVDPESAYLGGFMVNLGELVLALALPDYVRMVEAVPHAPGARLSWEQARFGFSHADVTAELAARWGFPLPLVDAFRFAADPFEPRRFSRLAAVIRMAMRMAEVGSHGDKGDAAVDALPGEIVDHLQLDRAWLVAHKPGWPELVAGAEAF</sequence>
<dbReference type="PANTHER" id="PTHR33525">
    <property type="match status" value="1"/>
</dbReference>
<dbReference type="SUPFAM" id="SSF109604">
    <property type="entry name" value="HD-domain/PDEase-like"/>
    <property type="match status" value="1"/>
</dbReference>
<keyword evidence="3" id="KW-1185">Reference proteome</keyword>
<accession>A0ABV7H193</accession>
<organism evidence="2 3">
    <name type="scientific">Piscinibacterium candidicorallinum</name>
    <dbReference type="NCBI Taxonomy" id="1793872"/>
    <lineage>
        <taxon>Bacteria</taxon>
        <taxon>Pseudomonadati</taxon>
        <taxon>Pseudomonadota</taxon>
        <taxon>Betaproteobacteria</taxon>
        <taxon>Burkholderiales</taxon>
        <taxon>Piscinibacterium</taxon>
    </lineage>
</organism>